<proteinExistence type="predicted"/>
<reference evidence="2 3" key="1">
    <citation type="journal article" date="2013" name="ISME J.">
        <title>Comparative genomics of pathogenic lineages of Vibrio nigripulchritudo identifies virulence-associated traits.</title>
        <authorList>
            <person name="Goudenege D."/>
            <person name="Labreuche Y."/>
            <person name="Krin E."/>
            <person name="Ansquer D."/>
            <person name="Mangenot S."/>
            <person name="Calteau A."/>
            <person name="Medigue C."/>
            <person name="Mazel D."/>
            <person name="Polz M.F."/>
            <person name="Le Roux F."/>
        </authorList>
    </citation>
    <scope>NUCLEOTIDE SEQUENCE [LARGE SCALE GENOMIC DNA]</scope>
    <source>
        <strain evidence="2 3">SOn1</strain>
    </source>
</reference>
<dbReference type="Pfam" id="PF08238">
    <property type="entry name" value="Sel1"/>
    <property type="match status" value="3"/>
</dbReference>
<evidence type="ECO:0000313" key="3">
    <source>
        <dbReference type="Proteomes" id="UP000018211"/>
    </source>
</evidence>
<sequence length="190" mass="20946">MSDSDFPKNLFAPHSQDKSPESSIAQSEAKRRKKQAQLMDFDYLDKLSGASDDEYIGLAEEYAYKGSPVAQVALGEIKLHGNGLEKSTAEAIFWLKRALSSQNADAALKLHTVYSQGLGVRPDPIKARRYIKIAADSGLPNALFVFAQMLIEGEGGDKDEDAAIEYMYRAAKNGYKDAIVFLSENELTIF</sequence>
<dbReference type="AlphaFoldDB" id="A0AAV2VT76"/>
<protein>
    <submittedName>
        <fullName evidence="2">Sel1-like protein</fullName>
    </submittedName>
</protein>
<evidence type="ECO:0000256" key="1">
    <source>
        <dbReference type="SAM" id="MobiDB-lite"/>
    </source>
</evidence>
<dbReference type="InterPro" id="IPR006597">
    <property type="entry name" value="Sel1-like"/>
</dbReference>
<dbReference type="RefSeq" id="WP_022612559.1">
    <property type="nucleotide sequence ID" value="NZ_LK391965.1"/>
</dbReference>
<dbReference type="InterPro" id="IPR011990">
    <property type="entry name" value="TPR-like_helical_dom_sf"/>
</dbReference>
<accession>A0AAV2VT76</accession>
<name>A0AAV2VT76_9VIBR</name>
<dbReference type="PANTHER" id="PTHR11102:SF160">
    <property type="entry name" value="ERAD-ASSOCIATED E3 UBIQUITIN-PROTEIN LIGASE COMPONENT HRD3"/>
    <property type="match status" value="1"/>
</dbReference>
<organism evidence="2 3">
    <name type="scientific">Vibrio nigripulchritudo SOn1</name>
    <dbReference type="NCBI Taxonomy" id="1238450"/>
    <lineage>
        <taxon>Bacteria</taxon>
        <taxon>Pseudomonadati</taxon>
        <taxon>Pseudomonadota</taxon>
        <taxon>Gammaproteobacteria</taxon>
        <taxon>Vibrionales</taxon>
        <taxon>Vibrionaceae</taxon>
        <taxon>Vibrio</taxon>
    </lineage>
</organism>
<dbReference type="EMBL" id="CAOF01000133">
    <property type="protein sequence ID" value="CCO47903.1"/>
    <property type="molecule type" value="Genomic_DNA"/>
</dbReference>
<evidence type="ECO:0000313" key="2">
    <source>
        <dbReference type="EMBL" id="CCO47903.1"/>
    </source>
</evidence>
<dbReference type="SMART" id="SM00671">
    <property type="entry name" value="SEL1"/>
    <property type="match status" value="3"/>
</dbReference>
<dbReference type="SUPFAM" id="SSF81901">
    <property type="entry name" value="HCP-like"/>
    <property type="match status" value="1"/>
</dbReference>
<dbReference type="Proteomes" id="UP000018211">
    <property type="component" value="Unassembled WGS sequence"/>
</dbReference>
<gene>
    <name evidence="2" type="ORF">VIBNISOn1_410056</name>
</gene>
<dbReference type="PANTHER" id="PTHR11102">
    <property type="entry name" value="SEL-1-LIKE PROTEIN"/>
    <property type="match status" value="1"/>
</dbReference>
<comment type="caution">
    <text evidence="2">The sequence shown here is derived from an EMBL/GenBank/DDBJ whole genome shotgun (WGS) entry which is preliminary data.</text>
</comment>
<dbReference type="Gene3D" id="1.25.40.10">
    <property type="entry name" value="Tetratricopeptide repeat domain"/>
    <property type="match status" value="1"/>
</dbReference>
<feature type="region of interest" description="Disordered" evidence="1">
    <location>
        <begin position="1"/>
        <end position="31"/>
    </location>
</feature>
<dbReference type="InterPro" id="IPR050767">
    <property type="entry name" value="Sel1_AlgK"/>
</dbReference>